<dbReference type="InterPro" id="IPR012677">
    <property type="entry name" value="Nucleotide-bd_a/b_plait_sf"/>
</dbReference>
<dbReference type="PANTHER" id="PTHR33129">
    <property type="entry name" value="PROTEIN KINASE DOMAIN-CONTAINING PROTEIN-RELATED"/>
    <property type="match status" value="1"/>
</dbReference>
<feature type="transmembrane region" description="Helical" evidence="2">
    <location>
        <begin position="1533"/>
        <end position="1555"/>
    </location>
</feature>
<keyword evidence="5" id="KW-1185">Reference proteome</keyword>
<feature type="transmembrane region" description="Helical" evidence="2">
    <location>
        <begin position="1351"/>
        <end position="1372"/>
    </location>
</feature>
<name>A0AA36IAW5_9DINO</name>
<organism evidence="4 5">
    <name type="scientific">Effrenium voratum</name>
    <dbReference type="NCBI Taxonomy" id="2562239"/>
    <lineage>
        <taxon>Eukaryota</taxon>
        <taxon>Sar</taxon>
        <taxon>Alveolata</taxon>
        <taxon>Dinophyceae</taxon>
        <taxon>Suessiales</taxon>
        <taxon>Symbiodiniaceae</taxon>
        <taxon>Effrenium</taxon>
    </lineage>
</organism>
<feature type="transmembrane region" description="Helical" evidence="2">
    <location>
        <begin position="1392"/>
        <end position="1411"/>
    </location>
</feature>
<keyword evidence="2" id="KW-0472">Membrane</keyword>
<dbReference type="PANTHER" id="PTHR33129:SF1">
    <property type="entry name" value="ATP-BINDING PROTEIN"/>
    <property type="match status" value="1"/>
</dbReference>
<feature type="domain" description="RRM" evidence="3">
    <location>
        <begin position="478"/>
        <end position="553"/>
    </location>
</feature>
<feature type="transmembrane region" description="Helical" evidence="2">
    <location>
        <begin position="1454"/>
        <end position="1483"/>
    </location>
</feature>
<dbReference type="SUPFAM" id="SSF51126">
    <property type="entry name" value="Pectin lyase-like"/>
    <property type="match status" value="1"/>
</dbReference>
<dbReference type="InterPro" id="IPR000504">
    <property type="entry name" value="RRM_dom"/>
</dbReference>
<dbReference type="SMART" id="SM00360">
    <property type="entry name" value="RRM"/>
    <property type="match status" value="1"/>
</dbReference>
<dbReference type="Proteomes" id="UP001178507">
    <property type="component" value="Unassembled WGS sequence"/>
</dbReference>
<reference evidence="4" key="1">
    <citation type="submission" date="2023-08" db="EMBL/GenBank/DDBJ databases">
        <authorList>
            <person name="Chen Y."/>
            <person name="Shah S."/>
            <person name="Dougan E. K."/>
            <person name="Thang M."/>
            <person name="Chan C."/>
        </authorList>
    </citation>
    <scope>NUCLEOTIDE SEQUENCE</scope>
</reference>
<dbReference type="EMBL" id="CAUJNA010000952">
    <property type="protein sequence ID" value="CAJ1382879.1"/>
    <property type="molecule type" value="Genomic_DNA"/>
</dbReference>
<evidence type="ECO:0000256" key="1">
    <source>
        <dbReference type="PROSITE-ProRule" id="PRU00176"/>
    </source>
</evidence>
<evidence type="ECO:0000259" key="3">
    <source>
        <dbReference type="PROSITE" id="PS50102"/>
    </source>
</evidence>
<dbReference type="InterPro" id="IPR035979">
    <property type="entry name" value="RBD_domain_sf"/>
</dbReference>
<evidence type="ECO:0000256" key="2">
    <source>
        <dbReference type="SAM" id="Phobius"/>
    </source>
</evidence>
<dbReference type="InterPro" id="IPR011050">
    <property type="entry name" value="Pectin_lyase_fold/virulence"/>
</dbReference>
<dbReference type="PROSITE" id="PS50102">
    <property type="entry name" value="RRM"/>
    <property type="match status" value="1"/>
</dbReference>
<keyword evidence="2" id="KW-1133">Transmembrane helix</keyword>
<dbReference type="Pfam" id="PF00076">
    <property type="entry name" value="RRM_1"/>
    <property type="match status" value="1"/>
</dbReference>
<sequence>MCDLEYDEDIANKVVNALSGYRRKGLMEVSGENLRKALANEFSASADCIAIAQSLYNRIQKGIAQPQPVQSDVPENVKAFARALDDAELEGQILRTETGSFKLEQDSEIWDEKQFYVRDCYKEIPDIMTLKSIPQNALYIMDADIDVEHGVFCQSLWITSARRPETAAFNTEHFKKAKNCVGQFFMPPWTLKEILSEALHNLNKEVVEERFGIFGGTARLVLRRDEEAAFNDKAELVEAVQSGDALQCLKVSSDMKVISQMTHLLVKMHPQRNFSWLDVQLSSPYVRQELVKRNRAKRAQALWDRIDDGMITGIGFALFEEEFRQFMQDKSIGKFKLRDRCLTADGKGSDTTQELQGGLEGVLISGNPAADIKDGEYYQPQSKNFPAFDSWTSQGVFQLTIADTHDITQNDGGKAMDVKKTHAYKIVDALCKKHDSKAKFFFVVPQFQFDKWKTVQTVKQPEMAEKIETFRSEVEQGCVILVKNIPLGLDSRDIRDAFQSATGVVTSCKLSHDGTARISFDRPEDAKKAVATFDQGELNEGDEGFEFQAGRELPPIRISLVAVPVLLACLCRPAAERLHSIPQLPDCSGGVVHLDGTYRTTAVVEYTEDCVLKGAPGSEVHVQGEIHFLKNARLEGSIIFRRARDASEGHRCVDVEGSLEFVNPDIEFLNCGSKETDDGGALYVEGPMNISNGSVTFRNGTAKWGGCLAVVKDITMEGGEVVFEDCHATHAGGGAWLHNNLLQLGGHIRFHNCSAQYGGGLTVTTGSIRQLYGNMSLHSCVSHLGRGGGIYVEEQFLEQRGRLEVTNCGSLGFGDGGAVRAEAYMGYGEARFEGCFADHGGAMSLEELRHHKGNMSFVNCRAASAGGAVHTFRLRQESDLTECTSSWRRHRDRRARNRCILFKKMKSLARMSFASCSAPRGGAVNVYSLRQKGRMSFQECRAETGGAVDMTGTHFGKVSLKQLNRPVFRGGGGVDFHGCTANTGGALHSPGDVLLKRGAVYTFRDLFAAANGGAMVARTLRSAAQAQFVNVTSKTGNTIATSRDLWMDHTTFINCTGPQLSATGHLRLRNCSFVGLQETLCLAGSLRLTNVTCNSGLAGSVGPMSASCAPCDFKSVQVFGKALLDNRHAGPQCVQVPDATAEVGLNYLRLERGSMVEPANISRSFRCPFRMACVGGEVTTEKFGAMCRTGYQGRGCAQCSETHAQSDMSPLECVRCADSPTHQRFQLLHFLMPDLVVFALSASGVTSATGRQKESTVLINQFMSYVLVAGSVLQAVRSTDTFKLCLGHVEPLMEALFSVVELGEGSTGEISADCMLRALGLPSSWQARTLLTLSMPVCAVLLLMVVRGLRVAAVVGVNCFLVKFCVCFGRYLVCYRLEPEQVGGMVICEARLTPMSFTTLLGVIALVVLAAPASWCMLLQNEANSQDAFYLYLTASYREEVKMWEVTRLARKTLLALSCAAFPIMVHPLTQITCISVVLLVAFALESHFSPYKAQSWNLLEKFLLLSAMATVDVTAFFLANEGNWSATQKGQGALLFVILGMTMVPLYFQVSLILRQLLKERGMRKQAAPA</sequence>
<evidence type="ECO:0000313" key="5">
    <source>
        <dbReference type="Proteomes" id="UP001178507"/>
    </source>
</evidence>
<dbReference type="SUPFAM" id="SSF54928">
    <property type="entry name" value="RNA-binding domain, RBD"/>
    <property type="match status" value="1"/>
</dbReference>
<dbReference type="InterPro" id="IPR052980">
    <property type="entry name" value="Crinkler_effector"/>
</dbReference>
<keyword evidence="1" id="KW-0694">RNA-binding</keyword>
<proteinExistence type="predicted"/>
<dbReference type="CDD" id="cd00590">
    <property type="entry name" value="RRM_SF"/>
    <property type="match status" value="1"/>
</dbReference>
<accession>A0AA36IAW5</accession>
<keyword evidence="2" id="KW-0812">Transmembrane</keyword>
<dbReference type="PROSITE" id="PS50231">
    <property type="entry name" value="RICIN_B_LECTIN"/>
    <property type="match status" value="1"/>
</dbReference>
<dbReference type="Gene3D" id="3.30.70.330">
    <property type="match status" value="1"/>
</dbReference>
<feature type="transmembrane region" description="Helical" evidence="2">
    <location>
        <begin position="1325"/>
        <end position="1344"/>
    </location>
</feature>
<dbReference type="GO" id="GO:0003723">
    <property type="term" value="F:RNA binding"/>
    <property type="evidence" value="ECO:0007669"/>
    <property type="project" value="UniProtKB-UniRule"/>
</dbReference>
<evidence type="ECO:0000313" key="4">
    <source>
        <dbReference type="EMBL" id="CAJ1382879.1"/>
    </source>
</evidence>
<gene>
    <name evidence="4" type="ORF">EVOR1521_LOCUS10140</name>
</gene>
<feature type="transmembrane region" description="Helical" evidence="2">
    <location>
        <begin position="1503"/>
        <end position="1521"/>
    </location>
</feature>
<comment type="caution">
    <text evidence="4">The sequence shown here is derived from an EMBL/GenBank/DDBJ whole genome shotgun (WGS) entry which is preliminary data.</text>
</comment>
<protein>
    <recommendedName>
        <fullName evidence="3">RRM domain-containing protein</fullName>
    </recommendedName>
</protein>